<feature type="chain" id="PRO_5005212364" evidence="1">
    <location>
        <begin position="19"/>
        <end position="86"/>
    </location>
</feature>
<keyword evidence="1" id="KW-0732">Signal</keyword>
<name>A0A0H4VYC6_9SPHN</name>
<protein>
    <submittedName>
        <fullName evidence="2">Uncharacterized protein</fullName>
    </submittedName>
</protein>
<dbReference type="Proteomes" id="UP000059113">
    <property type="component" value="Chromosome"/>
</dbReference>
<dbReference type="RefSeq" id="WP_048885678.1">
    <property type="nucleotide sequence ID" value="NZ_CP011310.1"/>
</dbReference>
<gene>
    <name evidence="2" type="ORF">CP97_09180</name>
</gene>
<evidence type="ECO:0000256" key="1">
    <source>
        <dbReference type="SAM" id="SignalP"/>
    </source>
</evidence>
<evidence type="ECO:0000313" key="3">
    <source>
        <dbReference type="Proteomes" id="UP000059113"/>
    </source>
</evidence>
<dbReference type="AlphaFoldDB" id="A0A0H4VYC6"/>
<feature type="signal peptide" evidence="1">
    <location>
        <begin position="1"/>
        <end position="18"/>
    </location>
</feature>
<evidence type="ECO:0000313" key="2">
    <source>
        <dbReference type="EMBL" id="AKQ42153.1"/>
    </source>
</evidence>
<dbReference type="KEGG" id="ery:CP97_09180"/>
<dbReference type="STRING" id="1648404.CP97_09180"/>
<organism evidence="2 3">
    <name type="scientific">Aurantiacibacter atlanticus</name>
    <dbReference type="NCBI Taxonomy" id="1648404"/>
    <lineage>
        <taxon>Bacteria</taxon>
        <taxon>Pseudomonadati</taxon>
        <taxon>Pseudomonadota</taxon>
        <taxon>Alphaproteobacteria</taxon>
        <taxon>Sphingomonadales</taxon>
        <taxon>Erythrobacteraceae</taxon>
        <taxon>Aurantiacibacter</taxon>
    </lineage>
</organism>
<keyword evidence="3" id="KW-1185">Reference proteome</keyword>
<dbReference type="EMBL" id="CP011310">
    <property type="protein sequence ID" value="AKQ42153.1"/>
    <property type="molecule type" value="Genomic_DNA"/>
</dbReference>
<sequence length="86" mass="8897">MLRQLLTLLAVISGFTLAAEPVSAADARVVSIAAAHQADCAIVAAAPVQQVRDARSSDAPLAAPRALPPAFALAPSVRIKVDRTRE</sequence>
<dbReference type="PATRIC" id="fig|1648404.4.peg.1912"/>
<reference evidence="3" key="2">
    <citation type="submission" date="2015-04" db="EMBL/GenBank/DDBJ databases">
        <title>The complete genome sequence of Erythrobacter sp. s21-N3.</title>
        <authorList>
            <person name="Zhuang L."/>
            <person name="Liu Y."/>
            <person name="Shao Z."/>
        </authorList>
    </citation>
    <scope>NUCLEOTIDE SEQUENCE [LARGE SCALE GENOMIC DNA]</scope>
    <source>
        <strain evidence="3">s21-N3</strain>
    </source>
</reference>
<accession>A0A0H4VYC6</accession>
<proteinExistence type="predicted"/>
<reference evidence="2 3" key="1">
    <citation type="journal article" date="2015" name="Int. J. Syst. Evol. Microbiol.">
        <title>Erythrobacter atlanticus sp. nov., a bacterium from ocean sediment able to degrade polycyclic aromatic hydrocarbons.</title>
        <authorList>
            <person name="Zhuang L."/>
            <person name="Liu Y."/>
            <person name="Wang L."/>
            <person name="Wang W."/>
            <person name="Shao Z."/>
        </authorList>
    </citation>
    <scope>NUCLEOTIDE SEQUENCE [LARGE SCALE GENOMIC DNA]</scope>
    <source>
        <strain evidence="3">s21-N3</strain>
    </source>
</reference>